<evidence type="ECO:0000259" key="9">
    <source>
        <dbReference type="PROSITE" id="PS50850"/>
    </source>
</evidence>
<feature type="domain" description="Major facilitator superfamily (MFS) profile" evidence="9">
    <location>
        <begin position="14"/>
        <end position="430"/>
    </location>
</feature>
<reference evidence="10" key="1">
    <citation type="submission" date="2022-10" db="EMBL/GenBank/DDBJ databases">
        <authorList>
            <person name="Chen Y."/>
            <person name="Dougan E. K."/>
            <person name="Chan C."/>
            <person name="Rhodes N."/>
            <person name="Thang M."/>
        </authorList>
    </citation>
    <scope>NUCLEOTIDE SEQUENCE</scope>
</reference>
<dbReference type="InterPro" id="IPR020846">
    <property type="entry name" value="MFS_dom"/>
</dbReference>
<feature type="transmembrane region" description="Helical" evidence="8">
    <location>
        <begin position="281"/>
        <end position="302"/>
    </location>
</feature>
<dbReference type="InterPro" id="IPR005828">
    <property type="entry name" value="MFS_sugar_transport-like"/>
</dbReference>
<keyword evidence="6 8" id="KW-1133">Transmembrane helix</keyword>
<dbReference type="SUPFAM" id="SSF103473">
    <property type="entry name" value="MFS general substrate transporter"/>
    <property type="match status" value="1"/>
</dbReference>
<feature type="transmembrane region" description="Helical" evidence="8">
    <location>
        <begin position="108"/>
        <end position="126"/>
    </location>
</feature>
<dbReference type="EMBL" id="CAMXCT020000657">
    <property type="protein sequence ID" value="CAL1135120.1"/>
    <property type="molecule type" value="Genomic_DNA"/>
</dbReference>
<comment type="caution">
    <text evidence="10">The sequence shown here is derived from an EMBL/GenBank/DDBJ whole genome shotgun (WGS) entry which is preliminary data.</text>
</comment>
<feature type="transmembrane region" description="Helical" evidence="8">
    <location>
        <begin position="184"/>
        <end position="202"/>
    </location>
</feature>
<keyword evidence="7 8" id="KW-0472">Membrane</keyword>
<evidence type="ECO:0000256" key="6">
    <source>
        <dbReference type="ARBA" id="ARBA00022989"/>
    </source>
</evidence>
<keyword evidence="4 8" id="KW-0812">Transmembrane</keyword>
<evidence type="ECO:0000313" key="11">
    <source>
        <dbReference type="EMBL" id="CAL4769057.1"/>
    </source>
</evidence>
<dbReference type="OrthoDB" id="5296287at2759"/>
<evidence type="ECO:0000256" key="5">
    <source>
        <dbReference type="ARBA" id="ARBA00022847"/>
    </source>
</evidence>
<keyword evidence="12" id="KW-1185">Reference proteome</keyword>
<reference evidence="11 12" key="2">
    <citation type="submission" date="2024-05" db="EMBL/GenBank/DDBJ databases">
        <authorList>
            <person name="Chen Y."/>
            <person name="Shah S."/>
            <person name="Dougan E. K."/>
            <person name="Thang M."/>
            <person name="Chan C."/>
        </authorList>
    </citation>
    <scope>NUCLEOTIDE SEQUENCE [LARGE SCALE GENOMIC DNA]</scope>
</reference>
<sequence length="481" mass="52078">MGAAREDVWHVIKTYWPLLLGNALEWYEFTLFGYLSPYFQVNFFQGSAVAAWLGFAITFVARPLGGVVLGLIGDVFGRKVAAFPSIFGMLLSTVLQGCLPTYQSGPAAGFLGLCLLVVLRLLQGIFTGGEIATVSTYITEVGNPRSLASSLVMIPATASLGNLLSLLVTFSFEGALGDGAMTQWGWRLPFLLALLPGSLAIWGRRRLGETAMFLASEAEEQLETGKAKRAMIKIWELVASYWPQVLIGFGAVAALAVNLYGGMTWGLVSLKKHGLSIDFRTVAGATSNCVVLLMAPVVGCVADKHGAAWTQFITGVALAAVGMPLLISIEESVESPWLVVLFYGIGFGILQAFLMVHSLQVVELFPVEVRTAGMGLSYNVGFCLFGGFAPMVFEAAESLATWMPPLLLSLGGVVTASTTLVSLWLRSRGRIQLTHVRHTPYFYCCGKERFLNFQMQKSEEEIKAIEKKRSAIEGFQPVVDI</sequence>
<feature type="transmembrane region" description="Helical" evidence="8">
    <location>
        <begin position="238"/>
        <end position="261"/>
    </location>
</feature>
<name>A0A9P1C071_9DINO</name>
<dbReference type="Gene3D" id="1.20.1250.20">
    <property type="entry name" value="MFS general substrate transporter like domains"/>
    <property type="match status" value="2"/>
</dbReference>
<comment type="subcellular location">
    <subcellularLocation>
        <location evidence="1">Cell membrane</location>
        <topology evidence="1">Multi-pass membrane protein</topology>
    </subcellularLocation>
</comment>
<dbReference type="Pfam" id="PF00083">
    <property type="entry name" value="Sugar_tr"/>
    <property type="match status" value="1"/>
</dbReference>
<evidence type="ECO:0000256" key="8">
    <source>
        <dbReference type="SAM" id="Phobius"/>
    </source>
</evidence>
<dbReference type="PANTHER" id="PTHR43528:SF1">
    <property type="entry name" value="ALPHA-KETOGLUTARATE PERMEASE"/>
    <property type="match status" value="1"/>
</dbReference>
<feature type="transmembrane region" description="Helical" evidence="8">
    <location>
        <begin position="309"/>
        <end position="329"/>
    </location>
</feature>
<feature type="transmembrane region" description="Helical" evidence="8">
    <location>
        <begin position="49"/>
        <end position="73"/>
    </location>
</feature>
<dbReference type="EMBL" id="CAMXCT010000657">
    <property type="protein sequence ID" value="CAI3981745.1"/>
    <property type="molecule type" value="Genomic_DNA"/>
</dbReference>
<keyword evidence="3" id="KW-1003">Cell membrane</keyword>
<dbReference type="Proteomes" id="UP001152797">
    <property type="component" value="Unassembled WGS sequence"/>
</dbReference>
<dbReference type="InterPro" id="IPR051084">
    <property type="entry name" value="H+-coupled_symporters"/>
</dbReference>
<keyword evidence="2" id="KW-0813">Transport</keyword>
<dbReference type="PANTHER" id="PTHR43528">
    <property type="entry name" value="ALPHA-KETOGLUTARATE PERMEASE"/>
    <property type="match status" value="1"/>
</dbReference>
<evidence type="ECO:0000256" key="2">
    <source>
        <dbReference type="ARBA" id="ARBA00022448"/>
    </source>
</evidence>
<feature type="transmembrane region" description="Helical" evidence="8">
    <location>
        <begin position="147"/>
        <end position="172"/>
    </location>
</feature>
<feature type="transmembrane region" description="Helical" evidence="8">
    <location>
        <begin position="405"/>
        <end position="425"/>
    </location>
</feature>
<dbReference type="EMBL" id="CAMXCT030000657">
    <property type="protein sequence ID" value="CAL4769057.1"/>
    <property type="molecule type" value="Genomic_DNA"/>
</dbReference>
<dbReference type="GO" id="GO:0015293">
    <property type="term" value="F:symporter activity"/>
    <property type="evidence" value="ECO:0007669"/>
    <property type="project" value="UniProtKB-KW"/>
</dbReference>
<gene>
    <name evidence="10" type="ORF">C1SCF055_LOCUS9506</name>
</gene>
<organism evidence="10">
    <name type="scientific">Cladocopium goreaui</name>
    <dbReference type="NCBI Taxonomy" id="2562237"/>
    <lineage>
        <taxon>Eukaryota</taxon>
        <taxon>Sar</taxon>
        <taxon>Alveolata</taxon>
        <taxon>Dinophyceae</taxon>
        <taxon>Suessiales</taxon>
        <taxon>Symbiodiniaceae</taxon>
        <taxon>Cladocopium</taxon>
    </lineage>
</organism>
<evidence type="ECO:0000256" key="3">
    <source>
        <dbReference type="ARBA" id="ARBA00022475"/>
    </source>
</evidence>
<dbReference type="GO" id="GO:0005886">
    <property type="term" value="C:plasma membrane"/>
    <property type="evidence" value="ECO:0007669"/>
    <property type="project" value="UniProtKB-SubCell"/>
</dbReference>
<feature type="transmembrane region" description="Helical" evidence="8">
    <location>
        <begin position="335"/>
        <end position="356"/>
    </location>
</feature>
<evidence type="ECO:0000313" key="12">
    <source>
        <dbReference type="Proteomes" id="UP001152797"/>
    </source>
</evidence>
<evidence type="ECO:0000313" key="10">
    <source>
        <dbReference type="EMBL" id="CAI3981745.1"/>
    </source>
</evidence>
<dbReference type="InterPro" id="IPR036259">
    <property type="entry name" value="MFS_trans_sf"/>
</dbReference>
<evidence type="ECO:0000256" key="1">
    <source>
        <dbReference type="ARBA" id="ARBA00004651"/>
    </source>
</evidence>
<dbReference type="PROSITE" id="PS50850">
    <property type="entry name" value="MFS"/>
    <property type="match status" value="1"/>
</dbReference>
<dbReference type="AlphaFoldDB" id="A0A9P1C071"/>
<keyword evidence="5" id="KW-0769">Symport</keyword>
<feature type="transmembrane region" description="Helical" evidence="8">
    <location>
        <begin position="80"/>
        <end position="102"/>
    </location>
</feature>
<evidence type="ECO:0000256" key="4">
    <source>
        <dbReference type="ARBA" id="ARBA00022692"/>
    </source>
</evidence>
<proteinExistence type="predicted"/>
<accession>A0A9P1C071</accession>
<feature type="transmembrane region" description="Helical" evidence="8">
    <location>
        <begin position="376"/>
        <end position="393"/>
    </location>
</feature>
<evidence type="ECO:0000256" key="7">
    <source>
        <dbReference type="ARBA" id="ARBA00023136"/>
    </source>
</evidence>
<protein>
    <recommendedName>
        <fullName evidence="9">Major facilitator superfamily (MFS) profile domain-containing protein</fullName>
    </recommendedName>
</protein>